<keyword evidence="1" id="KW-1133">Transmembrane helix</keyword>
<gene>
    <name evidence="2" type="ORF">LTR77_007048</name>
</gene>
<protein>
    <submittedName>
        <fullName evidence="2">Uncharacterized protein</fullName>
    </submittedName>
</protein>
<evidence type="ECO:0000256" key="1">
    <source>
        <dbReference type="SAM" id="Phobius"/>
    </source>
</evidence>
<evidence type="ECO:0000313" key="3">
    <source>
        <dbReference type="Proteomes" id="UP001337655"/>
    </source>
</evidence>
<dbReference type="GeneID" id="89928384"/>
<comment type="caution">
    <text evidence="2">The sequence shown here is derived from an EMBL/GenBank/DDBJ whole genome shotgun (WGS) entry which is preliminary data.</text>
</comment>
<accession>A0AAV9P6X6</accession>
<name>A0AAV9P6X6_9PEZI</name>
<keyword evidence="1" id="KW-0812">Transmembrane</keyword>
<dbReference type="RefSeq" id="XP_064657055.1">
    <property type="nucleotide sequence ID" value="XM_064804285.1"/>
</dbReference>
<feature type="transmembrane region" description="Helical" evidence="1">
    <location>
        <begin position="12"/>
        <end position="32"/>
    </location>
</feature>
<dbReference type="AlphaFoldDB" id="A0AAV9P6X6"/>
<evidence type="ECO:0000313" key="2">
    <source>
        <dbReference type="EMBL" id="KAK5167349.1"/>
    </source>
</evidence>
<keyword evidence="1" id="KW-0472">Membrane</keyword>
<dbReference type="EMBL" id="JAVRRT010000011">
    <property type="protein sequence ID" value="KAK5167349.1"/>
    <property type="molecule type" value="Genomic_DNA"/>
</dbReference>
<organism evidence="2 3">
    <name type="scientific">Saxophila tyrrhenica</name>
    <dbReference type="NCBI Taxonomy" id="1690608"/>
    <lineage>
        <taxon>Eukaryota</taxon>
        <taxon>Fungi</taxon>
        <taxon>Dikarya</taxon>
        <taxon>Ascomycota</taxon>
        <taxon>Pezizomycotina</taxon>
        <taxon>Dothideomycetes</taxon>
        <taxon>Dothideomycetidae</taxon>
        <taxon>Mycosphaerellales</taxon>
        <taxon>Extremaceae</taxon>
        <taxon>Saxophila</taxon>
    </lineage>
</organism>
<dbReference type="Proteomes" id="UP001337655">
    <property type="component" value="Unassembled WGS sequence"/>
</dbReference>
<reference evidence="2 3" key="1">
    <citation type="submission" date="2023-08" db="EMBL/GenBank/DDBJ databases">
        <title>Black Yeasts Isolated from many extreme environments.</title>
        <authorList>
            <person name="Coleine C."/>
            <person name="Stajich J.E."/>
            <person name="Selbmann L."/>
        </authorList>
    </citation>
    <scope>NUCLEOTIDE SEQUENCE [LARGE SCALE GENOMIC DNA]</scope>
    <source>
        <strain evidence="2 3">CCFEE 5935</strain>
    </source>
</reference>
<sequence length="102" mass="11401">MISEVLRHLVDWNGQVAVMTFGLSSWNIIWIIGTELIHSMVFFGAHVRSEWLVGHIAFGVPVAENGVRLHLVDVQADPFLRETRKLYAAWAGDRSEGASRGT</sequence>
<proteinExistence type="predicted"/>
<keyword evidence="3" id="KW-1185">Reference proteome</keyword>